<reference evidence="1 2" key="1">
    <citation type="journal article" date="2012" name="Extremophiles">
        <title>Thermotomaculum hydrothermale gen. nov., sp. nov., a novel heterotrophic thermophile within the phylum Acidobacteria from a deep-sea hydrothermal vent chimney in the Southern Okinawa Trough.</title>
        <authorList>
            <person name="Izumi H."/>
            <person name="Nunoura T."/>
            <person name="Miyazaki M."/>
            <person name="Mino S."/>
            <person name="Toki T."/>
            <person name="Takai K."/>
            <person name="Sako Y."/>
            <person name="Sawabe T."/>
            <person name="Nakagawa S."/>
        </authorList>
    </citation>
    <scope>NUCLEOTIDE SEQUENCE [LARGE SCALE GENOMIC DNA]</scope>
    <source>
        <strain evidence="1 2">AC55</strain>
    </source>
</reference>
<sequence length="87" mass="10322">MLPEEIWKKVEELGELILDYIAEDKEIMKKINELRKKGYHVSITLDAFEDIEEDEQLDKISKMASKINSKDREFLKKLKIKIPDDNN</sequence>
<gene>
    <name evidence="1" type="ORF">TTHT_2228</name>
</gene>
<dbReference type="RefSeq" id="WP_201327966.1">
    <property type="nucleotide sequence ID" value="NZ_AP017470.1"/>
</dbReference>
<dbReference type="KEGG" id="thyd:TTHT_2228"/>
<proteinExistence type="predicted"/>
<evidence type="ECO:0000313" key="2">
    <source>
        <dbReference type="Proteomes" id="UP000595564"/>
    </source>
</evidence>
<keyword evidence="2" id="KW-1185">Reference proteome</keyword>
<protein>
    <submittedName>
        <fullName evidence="1">Uncharacterized protein</fullName>
    </submittedName>
</protein>
<organism evidence="1 2">
    <name type="scientific">Thermotomaculum hydrothermale</name>
    <dbReference type="NCBI Taxonomy" id="981385"/>
    <lineage>
        <taxon>Bacteria</taxon>
        <taxon>Pseudomonadati</taxon>
        <taxon>Acidobacteriota</taxon>
        <taxon>Holophagae</taxon>
        <taxon>Thermotomaculales</taxon>
        <taxon>Thermotomaculaceae</taxon>
        <taxon>Thermotomaculum</taxon>
    </lineage>
</organism>
<dbReference type="Proteomes" id="UP000595564">
    <property type="component" value="Chromosome"/>
</dbReference>
<accession>A0A7R6PP64</accession>
<dbReference type="EMBL" id="AP017470">
    <property type="protein sequence ID" value="BBB33652.1"/>
    <property type="molecule type" value="Genomic_DNA"/>
</dbReference>
<dbReference type="AlphaFoldDB" id="A0A7R6PP64"/>
<evidence type="ECO:0000313" key="1">
    <source>
        <dbReference type="EMBL" id="BBB33652.1"/>
    </source>
</evidence>
<name>A0A7R6PP64_9BACT</name>